<feature type="compositionally biased region" description="Acidic residues" evidence="1">
    <location>
        <begin position="1"/>
        <end position="12"/>
    </location>
</feature>
<evidence type="ECO:0000313" key="3">
    <source>
        <dbReference type="Proteomes" id="UP001642464"/>
    </source>
</evidence>
<name>A0ABP0LTP8_9DINO</name>
<gene>
    <name evidence="2" type="ORF">SCF082_LOCUS24287</name>
</gene>
<feature type="compositionally biased region" description="Basic residues" evidence="1">
    <location>
        <begin position="138"/>
        <end position="147"/>
    </location>
</feature>
<evidence type="ECO:0000256" key="1">
    <source>
        <dbReference type="SAM" id="MobiDB-lite"/>
    </source>
</evidence>
<organism evidence="2 3">
    <name type="scientific">Durusdinium trenchii</name>
    <dbReference type="NCBI Taxonomy" id="1381693"/>
    <lineage>
        <taxon>Eukaryota</taxon>
        <taxon>Sar</taxon>
        <taxon>Alveolata</taxon>
        <taxon>Dinophyceae</taxon>
        <taxon>Suessiales</taxon>
        <taxon>Symbiodiniaceae</taxon>
        <taxon>Durusdinium</taxon>
    </lineage>
</organism>
<feature type="region of interest" description="Disordered" evidence="1">
    <location>
        <begin position="1"/>
        <end position="88"/>
    </location>
</feature>
<keyword evidence="3" id="KW-1185">Reference proteome</keyword>
<feature type="compositionally biased region" description="Low complexity" evidence="1">
    <location>
        <begin position="29"/>
        <end position="41"/>
    </location>
</feature>
<sequence>MTGRQEDDDEPDSVLWDADEHYSDIWPHAESGSGEFAAAEFPNGTNHNSSPSPSGPQHFGEFDNDSSSSWHGKSRNRQRSEDPGPSVSEAKWLCLKCGSAEYYETGYDGEDAEGTPSESKMTDDPEIDPDTMETLPKLSRRQKKNSKKPSNQKPVSNAAAPPSLRPVPEHQQLATGRDPDPPDGDDEPPDGDGDEHTPRRKSKPKKVEKPDKYADWTSSHGPKPGLKFRGGTPPAPPVWSYTKDDLRSFNKWERKVTVWREQIRSYLPDREAALMLYCSLKGEAEEELEFADIRQINSKGGVDYIIEALRKPLMTKTIYTSSEDTFLTMSKFGVSTTSRFGLTATDMLVSNVRL</sequence>
<accession>A0ABP0LTP8</accession>
<comment type="caution">
    <text evidence="2">The sequence shown here is derived from an EMBL/GenBank/DDBJ whole genome shotgun (WGS) entry which is preliminary data.</text>
</comment>
<feature type="compositionally biased region" description="Acidic residues" evidence="1">
    <location>
        <begin position="181"/>
        <end position="193"/>
    </location>
</feature>
<evidence type="ECO:0000313" key="2">
    <source>
        <dbReference type="EMBL" id="CAK9042126.1"/>
    </source>
</evidence>
<reference evidence="2 3" key="1">
    <citation type="submission" date="2024-02" db="EMBL/GenBank/DDBJ databases">
        <authorList>
            <person name="Chen Y."/>
            <person name="Shah S."/>
            <person name="Dougan E. K."/>
            <person name="Thang M."/>
            <person name="Chan C."/>
        </authorList>
    </citation>
    <scope>NUCLEOTIDE SEQUENCE [LARGE SCALE GENOMIC DNA]</scope>
</reference>
<proteinExistence type="predicted"/>
<feature type="region of interest" description="Disordered" evidence="1">
    <location>
        <begin position="105"/>
        <end position="235"/>
    </location>
</feature>
<feature type="compositionally biased region" description="Basic and acidic residues" evidence="1">
    <location>
        <begin position="205"/>
        <end position="214"/>
    </location>
</feature>
<protein>
    <submittedName>
        <fullName evidence="2">Mitochondrial</fullName>
    </submittedName>
</protein>
<dbReference type="Proteomes" id="UP001642464">
    <property type="component" value="Unassembled WGS sequence"/>
</dbReference>
<dbReference type="EMBL" id="CAXAMM010017781">
    <property type="protein sequence ID" value="CAK9042126.1"/>
    <property type="molecule type" value="Genomic_DNA"/>
</dbReference>
<feature type="compositionally biased region" description="Polar residues" evidence="1">
    <location>
        <begin position="43"/>
        <end position="52"/>
    </location>
</feature>